<dbReference type="AlphaFoldDB" id="A0A6J6FUX8"/>
<sequence length="270" mass="27755">MTLTGGTHYFASGVYYFERPIVVSGGAQVVFGEGLHSGCAVDAQAAYASTAPKSHEITGKGATILLGDVATLTVQDSSVRVNRRVSTASTRGSEGVSIRTVNFGQSNVSVTIPADTVLLADGSTSPVATHSIVPIANSSPVSYRSSTLAPTSTWAVDVRLSGSNASSNRFIADGYVFVPNAGVRVTGSSSAYALSTTGGVVAMRLEHSMSTAPSVAGNYATGIVSETIQRRVRLSVTEDSDSGGNGAVSTAVLEVHSDRSYAINSWVIDP</sequence>
<name>A0A6J6FUX8_9ZZZZ</name>
<gene>
    <name evidence="1" type="ORF">UFOPK1722_01714</name>
</gene>
<organism evidence="1">
    <name type="scientific">freshwater metagenome</name>
    <dbReference type="NCBI Taxonomy" id="449393"/>
    <lineage>
        <taxon>unclassified sequences</taxon>
        <taxon>metagenomes</taxon>
        <taxon>ecological metagenomes</taxon>
    </lineage>
</organism>
<protein>
    <submittedName>
        <fullName evidence="1">Unannotated protein</fullName>
    </submittedName>
</protein>
<evidence type="ECO:0000313" key="1">
    <source>
        <dbReference type="EMBL" id="CAB4592541.1"/>
    </source>
</evidence>
<reference evidence="1" key="1">
    <citation type="submission" date="2020-05" db="EMBL/GenBank/DDBJ databases">
        <authorList>
            <person name="Chiriac C."/>
            <person name="Salcher M."/>
            <person name="Ghai R."/>
            <person name="Kavagutti S V."/>
        </authorList>
    </citation>
    <scope>NUCLEOTIDE SEQUENCE</scope>
</reference>
<dbReference type="EMBL" id="CAEZTS010000195">
    <property type="protein sequence ID" value="CAB4592541.1"/>
    <property type="molecule type" value="Genomic_DNA"/>
</dbReference>
<proteinExistence type="predicted"/>
<accession>A0A6J6FUX8</accession>